<dbReference type="PANTHER" id="PTHR10555">
    <property type="entry name" value="SORTING NEXIN"/>
    <property type="match status" value="1"/>
</dbReference>
<evidence type="ECO:0000259" key="2">
    <source>
        <dbReference type="PROSITE" id="PS50195"/>
    </source>
</evidence>
<dbReference type="Gene3D" id="3.30.1520.10">
    <property type="entry name" value="Phox-like domain"/>
    <property type="match status" value="1"/>
</dbReference>
<proteinExistence type="inferred from homology"/>
<evidence type="ECO:0000256" key="1">
    <source>
        <dbReference type="ARBA" id="ARBA00010883"/>
    </source>
</evidence>
<dbReference type="Pfam" id="PF09325">
    <property type="entry name" value="Vps5"/>
    <property type="match status" value="1"/>
</dbReference>
<dbReference type="PANTHER" id="PTHR10555:SF170">
    <property type="entry name" value="FI18122P1"/>
    <property type="match status" value="1"/>
</dbReference>
<dbReference type="GO" id="GO:0005768">
    <property type="term" value="C:endosome"/>
    <property type="evidence" value="ECO:0007669"/>
    <property type="project" value="TreeGrafter"/>
</dbReference>
<dbReference type="SMART" id="SM00312">
    <property type="entry name" value="PX"/>
    <property type="match status" value="1"/>
</dbReference>
<keyword evidence="3" id="KW-1185">Reference proteome</keyword>
<name>A0A1I8GBF1_9PLAT</name>
<dbReference type="InterPro" id="IPR015404">
    <property type="entry name" value="Vps5_C"/>
</dbReference>
<organism evidence="3 4">
    <name type="scientific">Macrostomum lignano</name>
    <dbReference type="NCBI Taxonomy" id="282301"/>
    <lineage>
        <taxon>Eukaryota</taxon>
        <taxon>Metazoa</taxon>
        <taxon>Spiralia</taxon>
        <taxon>Lophotrochozoa</taxon>
        <taxon>Platyhelminthes</taxon>
        <taxon>Rhabditophora</taxon>
        <taxon>Macrostomorpha</taxon>
        <taxon>Macrostomida</taxon>
        <taxon>Macrostomidae</taxon>
        <taxon>Macrostomum</taxon>
    </lineage>
</organism>
<dbReference type="InterPro" id="IPR001683">
    <property type="entry name" value="PX_dom"/>
</dbReference>
<dbReference type="AlphaFoldDB" id="A0A1I8GBF1"/>
<dbReference type="WBParaSite" id="maker-uti_cns_0001377-snap-gene-0.11-mRNA-1">
    <property type="protein sequence ID" value="maker-uti_cns_0001377-snap-gene-0.11-mRNA-1"/>
    <property type="gene ID" value="maker-uti_cns_0001377-snap-gene-0.11"/>
</dbReference>
<accession>A0A1I8GBF1</accession>
<dbReference type="InterPro" id="IPR036871">
    <property type="entry name" value="PX_dom_sf"/>
</dbReference>
<evidence type="ECO:0000313" key="4">
    <source>
        <dbReference type="WBParaSite" id="maker-uti_cns_0001377-snap-gene-0.11-mRNA-1"/>
    </source>
</evidence>
<reference evidence="4" key="1">
    <citation type="submission" date="2016-11" db="UniProtKB">
        <authorList>
            <consortium name="WormBaseParasite"/>
        </authorList>
    </citation>
    <scope>IDENTIFICATION</scope>
</reference>
<feature type="domain" description="PX" evidence="2">
    <location>
        <begin position="56"/>
        <end position="191"/>
    </location>
</feature>
<evidence type="ECO:0000313" key="3">
    <source>
        <dbReference type="Proteomes" id="UP000095280"/>
    </source>
</evidence>
<dbReference type="GO" id="GO:0035091">
    <property type="term" value="F:phosphatidylinositol binding"/>
    <property type="evidence" value="ECO:0007669"/>
    <property type="project" value="InterPro"/>
</dbReference>
<dbReference type="PROSITE" id="PS50195">
    <property type="entry name" value="PX"/>
    <property type="match status" value="1"/>
</dbReference>
<protein>
    <submittedName>
        <fullName evidence="4">PX domain-containing protein</fullName>
    </submittedName>
</protein>
<comment type="similarity">
    <text evidence="1">Belongs to the sorting nexin family.</text>
</comment>
<sequence>MEDISADMLVTVNQSSLEPQLAEVTATAPILTRQPELSQATGDSRLAKPASLCHEQPLQVSVMRPQKKGDGMSAYVVYTVNHSTKLEHFSSSGGGSVTHRFSDFLALWERLRDRYASEGVVLPPKPEKSIIGAAKVKLGSGGGAGGVANDDEFVERRRGELERFLTYCCEHPRLRLDADLCDFLERPGAVSVAAGGSGSGSGLGGVLRAFTSAVAAAGGGASGSSSASGSKAEEESDPWFEELYCRLQQQESSLRPWHAAASRLATKRRDYARQAHQLAASMARAAAIAEFPAEAAALSGSSDSSEPDGCHSARLMVAFGRLAETEDRIASLQAAQAECEFAELCEQLRHHLAMLESLRSACHERRRLRRCQADAEAGLSRRREERVKLERAGRDLTLCETQIAEAEAAVDRCRSDFESASAAIKSESDRIDLLRGFELRSALLCSMEHQLLQQQQVADAWQQFLPEAHKISPNSPGERAARRSKRYGLVDADKLEMQRLGDEDDDDDEDITVFD</sequence>
<dbReference type="Gene3D" id="1.20.1270.60">
    <property type="entry name" value="Arfaptin homology (AH) domain/BAR domain"/>
    <property type="match status" value="1"/>
</dbReference>
<dbReference type="SUPFAM" id="SSF64268">
    <property type="entry name" value="PX domain"/>
    <property type="match status" value="1"/>
</dbReference>
<dbReference type="Pfam" id="PF00787">
    <property type="entry name" value="PX"/>
    <property type="match status" value="1"/>
</dbReference>
<dbReference type="Proteomes" id="UP000095280">
    <property type="component" value="Unplaced"/>
</dbReference>
<dbReference type="InterPro" id="IPR027267">
    <property type="entry name" value="AH/BAR_dom_sf"/>
</dbReference>